<organism evidence="8 9">
    <name type="scientific">Kluyvera sichuanensis</name>
    <dbReference type="NCBI Taxonomy" id="2725494"/>
    <lineage>
        <taxon>Bacteria</taxon>
        <taxon>Pseudomonadati</taxon>
        <taxon>Pseudomonadota</taxon>
        <taxon>Gammaproteobacteria</taxon>
        <taxon>Enterobacterales</taxon>
        <taxon>Enterobacteriaceae</taxon>
        <taxon>Kluyvera</taxon>
    </lineage>
</organism>
<evidence type="ECO:0000256" key="5">
    <source>
        <dbReference type="ARBA" id="ARBA00023136"/>
    </source>
</evidence>
<evidence type="ECO:0000259" key="7">
    <source>
        <dbReference type="Pfam" id="PF13505"/>
    </source>
</evidence>
<dbReference type="InterPro" id="IPR051723">
    <property type="entry name" value="Bact_OM_Invasion-Related"/>
</dbReference>
<comment type="caution">
    <text evidence="8">The sequence shown here is derived from an EMBL/GenBank/DDBJ whole genome shotgun (WGS) entry which is preliminary data.</text>
</comment>
<evidence type="ECO:0000313" key="9">
    <source>
        <dbReference type="Proteomes" id="UP000607331"/>
    </source>
</evidence>
<dbReference type="PANTHER" id="PTHR35892:SF2">
    <property type="entry name" value="OUTER MEMBRANE PROTEIN PAGN"/>
    <property type="match status" value="1"/>
</dbReference>
<evidence type="ECO:0000256" key="2">
    <source>
        <dbReference type="ARBA" id="ARBA00022452"/>
    </source>
</evidence>
<feature type="signal peptide" evidence="6">
    <location>
        <begin position="1"/>
        <end position="22"/>
    </location>
</feature>
<evidence type="ECO:0000256" key="6">
    <source>
        <dbReference type="SAM" id="SignalP"/>
    </source>
</evidence>
<name>A0ABR6RVA1_9ENTR</name>
<keyword evidence="9" id="KW-1185">Reference proteome</keyword>
<keyword evidence="3" id="KW-0812">Transmembrane</keyword>
<feature type="domain" description="Outer membrane protein beta-barrel" evidence="7">
    <location>
        <begin position="9"/>
        <end position="233"/>
    </location>
</feature>
<evidence type="ECO:0000256" key="1">
    <source>
        <dbReference type="ARBA" id="ARBA00004571"/>
    </source>
</evidence>
<dbReference type="EMBL" id="JABBJF010000014">
    <property type="protein sequence ID" value="MBC1187030.1"/>
    <property type="molecule type" value="Genomic_DNA"/>
</dbReference>
<dbReference type="NCBIfam" id="TIGR01414">
    <property type="entry name" value="autotrans_barl"/>
    <property type="match status" value="1"/>
</dbReference>
<keyword evidence="5" id="KW-0472">Membrane</keyword>
<keyword evidence="4 6" id="KW-0732">Signal</keyword>
<proteinExistence type="predicted"/>
<dbReference type="Pfam" id="PF13505">
    <property type="entry name" value="OMP_b-brl"/>
    <property type="match status" value="1"/>
</dbReference>
<comment type="subcellular location">
    <subcellularLocation>
        <location evidence="1">Cell outer membrane</location>
        <topology evidence="1">Multi-pass membrane protein</topology>
    </subcellularLocation>
</comment>
<keyword evidence="2" id="KW-1134">Transmembrane beta strand</keyword>
<protein>
    <submittedName>
        <fullName evidence="8">Porin family protein</fullName>
    </submittedName>
</protein>
<dbReference type="Gene3D" id="2.40.160.20">
    <property type="match status" value="1"/>
</dbReference>
<dbReference type="SUPFAM" id="SSF56925">
    <property type="entry name" value="OMPA-like"/>
    <property type="match status" value="1"/>
</dbReference>
<dbReference type="PANTHER" id="PTHR35892">
    <property type="entry name" value="OUTER MEMBRANE PROTEIN PAGN-RELATED"/>
    <property type="match status" value="1"/>
</dbReference>
<dbReference type="InterPro" id="IPR011250">
    <property type="entry name" value="OMP/PagP_B-barrel"/>
</dbReference>
<gene>
    <name evidence="8" type="ORF">HII27_15055</name>
</gene>
<accession>A0ABR6RVA1</accession>
<feature type="chain" id="PRO_5047405459" evidence="6">
    <location>
        <begin position="23"/>
        <end position="233"/>
    </location>
</feature>
<dbReference type="InterPro" id="IPR027385">
    <property type="entry name" value="Beta-barrel_OMP"/>
</dbReference>
<dbReference type="InterPro" id="IPR006315">
    <property type="entry name" value="OM_autotransptr_brl_dom"/>
</dbReference>
<dbReference type="Proteomes" id="UP000607331">
    <property type="component" value="Unassembled WGS sequence"/>
</dbReference>
<dbReference type="RefSeq" id="WP_185668654.1">
    <property type="nucleotide sequence ID" value="NZ_JABBJF010000014.1"/>
</dbReference>
<sequence length="233" mass="24874">MKKILIASTIALLTTYSAAASASNGVYVAGEVGTSIINTKDVNATDTVSQTGLTEPFSFDFKNKHKSVFGGGVAVGYDFYDQFQAPVRIEVAAKFRGDAKNSQSFNVGSSSLELKNKVRMDTYMVNGYYDFRNTSDFTPYLTAGIGLAHLKSTQSFADVVDVSGDANNFAWGVGAGVKYDITSNFSIDASYRYIDGGKVTGSKTITAGTETDSIKTSSKVASNDLMLGVAYKF</sequence>
<evidence type="ECO:0000256" key="3">
    <source>
        <dbReference type="ARBA" id="ARBA00022692"/>
    </source>
</evidence>
<evidence type="ECO:0000313" key="8">
    <source>
        <dbReference type="EMBL" id="MBC1187030.1"/>
    </source>
</evidence>
<reference evidence="8 9" key="1">
    <citation type="submission" date="2020-04" db="EMBL/GenBank/DDBJ databases">
        <title>The draft genome of Kluyvera sichuanensis strain SCKS090646.</title>
        <authorList>
            <person name="Wei L."/>
            <person name="Liu L."/>
            <person name="Feng Y."/>
            <person name="Zong Z."/>
        </authorList>
    </citation>
    <scope>NUCLEOTIDE SEQUENCE [LARGE SCALE GENOMIC DNA]</scope>
    <source>
        <strain evidence="8 9">090646</strain>
    </source>
</reference>
<evidence type="ECO:0000256" key="4">
    <source>
        <dbReference type="ARBA" id="ARBA00022729"/>
    </source>
</evidence>